<gene>
    <name evidence="4" type="ORF">CNMCM6106_009390</name>
</gene>
<keyword evidence="2" id="KW-0732">Signal</keyword>
<sequence>MLIPPSIKMQFTMQTLSVLAASLLFSTVSAIPRCQPGDAWPDVRDCHNFFECAAGGIPVLKTCGPGTAYCPSTGVCDYEFKIPACHPHGPPPKGHGDKGHKRPEDHGDEGHERPEGHGDEEHEQPHGSGAEEHERPGAEEHEEPQGPAHGWPSASGYHGHGAKAMGPKC</sequence>
<dbReference type="InterPro" id="IPR036508">
    <property type="entry name" value="Chitin-bd_dom_sf"/>
</dbReference>
<evidence type="ECO:0000256" key="2">
    <source>
        <dbReference type="SAM" id="SignalP"/>
    </source>
</evidence>
<proteinExistence type="predicted"/>
<name>A0A8H6PX68_9EURO</name>
<comment type="caution">
    <text evidence="4">The sequence shown here is derived from an EMBL/GenBank/DDBJ whole genome shotgun (WGS) entry which is preliminary data.</text>
</comment>
<dbReference type="Pfam" id="PF01607">
    <property type="entry name" value="CBM_14"/>
    <property type="match status" value="1"/>
</dbReference>
<dbReference type="SMART" id="SM00494">
    <property type="entry name" value="ChtBD2"/>
    <property type="match status" value="1"/>
</dbReference>
<dbReference type="SUPFAM" id="SSF57625">
    <property type="entry name" value="Invertebrate chitin-binding proteins"/>
    <property type="match status" value="1"/>
</dbReference>
<dbReference type="PROSITE" id="PS50940">
    <property type="entry name" value="CHIT_BIND_II"/>
    <property type="match status" value="1"/>
</dbReference>
<dbReference type="InterPro" id="IPR002557">
    <property type="entry name" value="Chitin-bd_dom"/>
</dbReference>
<protein>
    <recommendedName>
        <fullName evidence="3">Chitin-binding type-2 domain-containing protein</fullName>
    </recommendedName>
</protein>
<feature type="domain" description="Chitin-binding type-2" evidence="3">
    <location>
        <begin position="31"/>
        <end position="87"/>
    </location>
</feature>
<dbReference type="Proteomes" id="UP000662466">
    <property type="component" value="Unassembled WGS sequence"/>
</dbReference>
<organism evidence="4 5">
    <name type="scientific">Aspergillus hiratsukae</name>
    <dbReference type="NCBI Taxonomy" id="1194566"/>
    <lineage>
        <taxon>Eukaryota</taxon>
        <taxon>Fungi</taxon>
        <taxon>Dikarya</taxon>
        <taxon>Ascomycota</taxon>
        <taxon>Pezizomycotina</taxon>
        <taxon>Eurotiomycetes</taxon>
        <taxon>Eurotiomycetidae</taxon>
        <taxon>Eurotiales</taxon>
        <taxon>Aspergillaceae</taxon>
        <taxon>Aspergillus</taxon>
        <taxon>Aspergillus subgen. Fumigati</taxon>
    </lineage>
</organism>
<dbReference type="GO" id="GO:0008061">
    <property type="term" value="F:chitin binding"/>
    <property type="evidence" value="ECO:0007669"/>
    <property type="project" value="InterPro"/>
</dbReference>
<accession>A0A8H6PX68</accession>
<feature type="compositionally biased region" description="Basic and acidic residues" evidence="1">
    <location>
        <begin position="94"/>
        <end position="139"/>
    </location>
</feature>
<dbReference type="GO" id="GO:0005576">
    <property type="term" value="C:extracellular region"/>
    <property type="evidence" value="ECO:0007669"/>
    <property type="project" value="InterPro"/>
</dbReference>
<feature type="chain" id="PRO_5034678590" description="Chitin-binding type-2 domain-containing protein" evidence="2">
    <location>
        <begin position="31"/>
        <end position="169"/>
    </location>
</feature>
<evidence type="ECO:0000313" key="5">
    <source>
        <dbReference type="Proteomes" id="UP000662466"/>
    </source>
</evidence>
<evidence type="ECO:0000259" key="3">
    <source>
        <dbReference type="PROSITE" id="PS50940"/>
    </source>
</evidence>
<reference evidence="4" key="1">
    <citation type="submission" date="2020-06" db="EMBL/GenBank/DDBJ databases">
        <title>Draft genome sequences of strains closely related to Aspergillus parafelis and Aspergillus hiratsukae.</title>
        <authorList>
            <person name="Dos Santos R.A.C."/>
            <person name="Rivero-Menendez O."/>
            <person name="Steenwyk J.L."/>
            <person name="Mead M.E."/>
            <person name="Goldman G.H."/>
            <person name="Alastruey-Izquierdo A."/>
            <person name="Rokas A."/>
        </authorList>
    </citation>
    <scope>NUCLEOTIDE SEQUENCE</scope>
    <source>
        <strain evidence="4">CNM-CM6106</strain>
    </source>
</reference>
<dbReference type="Gene3D" id="2.170.140.10">
    <property type="entry name" value="Chitin binding domain"/>
    <property type="match status" value="1"/>
</dbReference>
<dbReference type="AlphaFoldDB" id="A0A8H6PX68"/>
<evidence type="ECO:0000313" key="4">
    <source>
        <dbReference type="EMBL" id="KAF7162416.1"/>
    </source>
</evidence>
<evidence type="ECO:0000256" key="1">
    <source>
        <dbReference type="SAM" id="MobiDB-lite"/>
    </source>
</evidence>
<dbReference type="EMBL" id="JACBAF010002229">
    <property type="protein sequence ID" value="KAF7162416.1"/>
    <property type="molecule type" value="Genomic_DNA"/>
</dbReference>
<feature type="signal peptide" evidence="2">
    <location>
        <begin position="1"/>
        <end position="30"/>
    </location>
</feature>
<feature type="region of interest" description="Disordered" evidence="1">
    <location>
        <begin position="87"/>
        <end position="169"/>
    </location>
</feature>